<dbReference type="GO" id="GO:0005737">
    <property type="term" value="C:cytoplasm"/>
    <property type="evidence" value="ECO:0007669"/>
    <property type="project" value="UniProtKB-SubCell"/>
</dbReference>
<dbReference type="SUPFAM" id="SSF51735">
    <property type="entry name" value="NAD(P)-binding Rossmann-fold domains"/>
    <property type="match status" value="1"/>
</dbReference>
<dbReference type="InterPro" id="IPR051721">
    <property type="entry name" value="Biopterin_syn/organic_redct"/>
</dbReference>
<keyword evidence="6" id="KW-1185">Reference proteome</keyword>
<evidence type="ECO:0000313" key="5">
    <source>
        <dbReference type="EMBL" id="MBP3192581.1"/>
    </source>
</evidence>
<organism evidence="5 6">
    <name type="scientific">Natronogracilivirga saccharolytica</name>
    <dbReference type="NCBI Taxonomy" id="2812953"/>
    <lineage>
        <taxon>Bacteria</taxon>
        <taxon>Pseudomonadati</taxon>
        <taxon>Balneolota</taxon>
        <taxon>Balneolia</taxon>
        <taxon>Balneolales</taxon>
        <taxon>Cyclonatronaceae</taxon>
        <taxon>Natronogracilivirga</taxon>
    </lineage>
</organism>
<evidence type="ECO:0000256" key="1">
    <source>
        <dbReference type="ARBA" id="ARBA00004496"/>
    </source>
</evidence>
<evidence type="ECO:0000256" key="4">
    <source>
        <dbReference type="ARBA" id="ARBA00023002"/>
    </source>
</evidence>
<dbReference type="Proteomes" id="UP000673975">
    <property type="component" value="Unassembled WGS sequence"/>
</dbReference>
<gene>
    <name evidence="5" type="ORF">NATSA_07890</name>
</gene>
<dbReference type="InterPro" id="IPR020904">
    <property type="entry name" value="Sc_DH/Rdtase_CS"/>
</dbReference>
<reference evidence="5" key="1">
    <citation type="submission" date="2021-02" db="EMBL/GenBank/DDBJ databases">
        <title>Natronogracilivirga saccharolytica gen. nov. sp. nov. a new anaerobic, haloalkiliphilic carbohydrate-fermenting bacterium from soda lake and proposing of Cyclonatronumiaceae fam. nov. in the phylum Balneolaeota.</title>
        <authorList>
            <person name="Zhilina T.N."/>
            <person name="Sorokin D.Y."/>
            <person name="Zavarzina D.G."/>
            <person name="Toshchakov S.V."/>
            <person name="Kublanov I.V."/>
        </authorList>
    </citation>
    <scope>NUCLEOTIDE SEQUENCE</scope>
    <source>
        <strain evidence="5">Z-1702</strain>
    </source>
</reference>
<dbReference type="Gene3D" id="3.40.50.720">
    <property type="entry name" value="NAD(P)-binding Rossmann-like Domain"/>
    <property type="match status" value="1"/>
</dbReference>
<dbReference type="PANTHER" id="PTHR44085:SF2">
    <property type="entry name" value="SEPIAPTERIN REDUCTASE"/>
    <property type="match status" value="1"/>
</dbReference>
<keyword evidence="4" id="KW-0560">Oxidoreductase</keyword>
<dbReference type="InterPro" id="IPR036291">
    <property type="entry name" value="NAD(P)-bd_dom_sf"/>
</dbReference>
<dbReference type="EMBL" id="JAFIDN010000005">
    <property type="protein sequence ID" value="MBP3192581.1"/>
    <property type="molecule type" value="Genomic_DNA"/>
</dbReference>
<proteinExistence type="predicted"/>
<keyword evidence="3" id="KW-0521">NADP</keyword>
<dbReference type="PROSITE" id="PS00061">
    <property type="entry name" value="ADH_SHORT"/>
    <property type="match status" value="1"/>
</dbReference>
<protein>
    <submittedName>
        <fullName evidence="5">SDR family NAD(P)-dependent oxidoreductase</fullName>
    </submittedName>
</protein>
<keyword evidence="2" id="KW-0963">Cytoplasm</keyword>
<dbReference type="GO" id="GO:0004757">
    <property type="term" value="F:sepiapterin reductase (NADP+) activity"/>
    <property type="evidence" value="ECO:0007669"/>
    <property type="project" value="TreeGrafter"/>
</dbReference>
<dbReference type="GO" id="GO:0006729">
    <property type="term" value="P:tetrahydrobiopterin biosynthetic process"/>
    <property type="evidence" value="ECO:0007669"/>
    <property type="project" value="TreeGrafter"/>
</dbReference>
<dbReference type="Pfam" id="PF00106">
    <property type="entry name" value="adh_short"/>
    <property type="match status" value="1"/>
</dbReference>
<dbReference type="PANTHER" id="PTHR44085">
    <property type="entry name" value="SEPIAPTERIN REDUCTASE"/>
    <property type="match status" value="1"/>
</dbReference>
<evidence type="ECO:0000256" key="2">
    <source>
        <dbReference type="ARBA" id="ARBA00022490"/>
    </source>
</evidence>
<dbReference type="InterPro" id="IPR002347">
    <property type="entry name" value="SDR_fam"/>
</dbReference>
<evidence type="ECO:0000256" key="3">
    <source>
        <dbReference type="ARBA" id="ARBA00022857"/>
    </source>
</evidence>
<comment type="subcellular location">
    <subcellularLocation>
        <location evidence="1">Cytoplasm</location>
    </subcellularLocation>
</comment>
<dbReference type="AlphaFoldDB" id="A0A8J7S9G1"/>
<sequence length="253" mass="28423">MKKQKHIVITGASKGFGRDLALALAERETVLYLIARSDMSELVLELESRGAMVHTYVRDLTDMDGFDELMQEIASGISPEKTGLLALVNNAGMLDPMGPAGKYDLRTYRKNLELNFVSPLLLTHAFIGQFQEYSMVKRVVMISSGAAQKPYYGWSHYCSTKAGVDMFTRTVGLEQQKVRYPIEAMAFNPGRIETGMQEIIRDTSEEDFPMVRDFVDAWKEGRIGSSEDVAGRLVRQMLSEHFPSGEVLSHRDL</sequence>
<dbReference type="PRINTS" id="PR00081">
    <property type="entry name" value="GDHRDH"/>
</dbReference>
<accession>A0A8J7S9G1</accession>
<comment type="caution">
    <text evidence="5">The sequence shown here is derived from an EMBL/GenBank/DDBJ whole genome shotgun (WGS) entry which is preliminary data.</text>
</comment>
<evidence type="ECO:0000313" key="6">
    <source>
        <dbReference type="Proteomes" id="UP000673975"/>
    </source>
</evidence>
<dbReference type="RefSeq" id="WP_210511481.1">
    <property type="nucleotide sequence ID" value="NZ_JAFIDN010000005.1"/>
</dbReference>
<name>A0A8J7S9G1_9BACT</name>